<sequence length="270" mass="29263">MALKHLKRRHMVAAAVGAAALAIPTAATAADAGTRPGGTPHTGTSCTPVERYVTLAAEQRRVLKLLKGFTVLRNQADVDRLAQPNSATGTQFAALAHMYNSMKGVGMTIVNVGMQGAGMPTLLFYRPDPKATNVTQPYVPNFPYRLAGWGYVWPYTPGKAPSYPTDAGLRCVKPTDWFVHERSVHPADTWQNIPVPPAEDWKGEAAGSTAPTAEECHCQIGEAHPRFWDLHVFLTWSPFPQVSMFNPGRPIPGFDAVAGKGFFYPAKPPV</sequence>
<reference evidence="2 3" key="1">
    <citation type="submission" date="2018-10" db="EMBL/GenBank/DDBJ databases">
        <title>Isolation from soil.</title>
        <authorList>
            <person name="Hu J."/>
        </authorList>
    </citation>
    <scope>NUCLEOTIDE SEQUENCE [LARGE SCALE GENOMIC DNA]</scope>
    <source>
        <strain evidence="2 3">NEAU-Ht49</strain>
    </source>
</reference>
<protein>
    <submittedName>
        <fullName evidence="2">Uncharacterized protein</fullName>
    </submittedName>
</protein>
<feature type="signal peptide" evidence="1">
    <location>
        <begin position="1"/>
        <end position="29"/>
    </location>
</feature>
<keyword evidence="3" id="KW-1185">Reference proteome</keyword>
<evidence type="ECO:0000313" key="2">
    <source>
        <dbReference type="EMBL" id="RMI40716.1"/>
    </source>
</evidence>
<evidence type="ECO:0000313" key="3">
    <source>
        <dbReference type="Proteomes" id="UP000282674"/>
    </source>
</evidence>
<proteinExistence type="predicted"/>
<accession>A0A3M2LUD1</accession>
<feature type="chain" id="PRO_5018008717" evidence="1">
    <location>
        <begin position="30"/>
        <end position="270"/>
    </location>
</feature>
<organism evidence="2 3">
    <name type="scientific">Actinomadura harenae</name>
    <dbReference type="NCBI Taxonomy" id="2483351"/>
    <lineage>
        <taxon>Bacteria</taxon>
        <taxon>Bacillati</taxon>
        <taxon>Actinomycetota</taxon>
        <taxon>Actinomycetes</taxon>
        <taxon>Streptosporangiales</taxon>
        <taxon>Thermomonosporaceae</taxon>
        <taxon>Actinomadura</taxon>
    </lineage>
</organism>
<keyword evidence="1" id="KW-0732">Signal</keyword>
<dbReference type="Proteomes" id="UP000282674">
    <property type="component" value="Unassembled WGS sequence"/>
</dbReference>
<comment type="caution">
    <text evidence="2">The sequence shown here is derived from an EMBL/GenBank/DDBJ whole genome shotgun (WGS) entry which is preliminary data.</text>
</comment>
<dbReference type="EMBL" id="RFFG01000050">
    <property type="protein sequence ID" value="RMI40716.1"/>
    <property type="molecule type" value="Genomic_DNA"/>
</dbReference>
<dbReference type="OrthoDB" id="4554159at2"/>
<gene>
    <name evidence="2" type="ORF">EBO15_25345</name>
</gene>
<evidence type="ECO:0000256" key="1">
    <source>
        <dbReference type="SAM" id="SignalP"/>
    </source>
</evidence>
<dbReference type="AlphaFoldDB" id="A0A3M2LUD1"/>
<dbReference type="RefSeq" id="WP_122196944.1">
    <property type="nucleotide sequence ID" value="NZ_JBHSKC010000011.1"/>
</dbReference>
<name>A0A3M2LUD1_9ACTN</name>